<keyword evidence="1" id="KW-0732">Signal</keyword>
<evidence type="ECO:0000313" key="3">
    <source>
        <dbReference type="Proteomes" id="UP000306585"/>
    </source>
</evidence>
<feature type="chain" id="PRO_5024294878" description="DUF4019 domain-containing protein" evidence="1">
    <location>
        <begin position="24"/>
        <end position="140"/>
    </location>
</feature>
<protein>
    <recommendedName>
        <fullName evidence="4">DUF4019 domain-containing protein</fullName>
    </recommendedName>
</protein>
<dbReference type="RefSeq" id="WP_138239652.1">
    <property type="nucleotide sequence ID" value="NZ_VBRY01000009.1"/>
</dbReference>
<sequence length="140" mass="15941">MKRLLTLLFACLLPFLSGCLTQADQGAEANTLVTAVHQSFQDGDWDRLTPLYDEQFTNTHPTEKWQQQLISLTKPMGKLVNVKPTFEQHDPRFGGDFYLYGFILQFEKGSISETITIYKAVNAEKMTISGHELRVKRQAS</sequence>
<dbReference type="OrthoDB" id="9936324at2"/>
<dbReference type="PROSITE" id="PS51257">
    <property type="entry name" value="PROKAR_LIPOPROTEIN"/>
    <property type="match status" value="1"/>
</dbReference>
<dbReference type="Proteomes" id="UP000306585">
    <property type="component" value="Unassembled WGS sequence"/>
</dbReference>
<feature type="signal peptide" evidence="1">
    <location>
        <begin position="1"/>
        <end position="23"/>
    </location>
</feature>
<gene>
    <name evidence="2" type="ORF">FEF65_09885</name>
</gene>
<evidence type="ECO:0008006" key="4">
    <source>
        <dbReference type="Google" id="ProtNLM"/>
    </source>
</evidence>
<keyword evidence="3" id="KW-1185">Reference proteome</keyword>
<proteinExistence type="predicted"/>
<reference evidence="2 3" key="1">
    <citation type="journal article" date="2019" name="Appl. Environ. Microbiol.">
        <title>Environmental Evidence and Genomic Insight of Iron-oxidizing Bacteria Preference Towards More Corrosion Resistant Stainless Steel at Higher Salinities.</title>
        <authorList>
            <person name="Garrison C.E."/>
            <person name="Price K.A."/>
            <person name="Field E.K."/>
        </authorList>
    </citation>
    <scope>NUCLEOTIDE SEQUENCE [LARGE SCALE GENOMIC DNA]</scope>
    <source>
        <strain evidence="2 3">P3</strain>
    </source>
</reference>
<accession>A0A5R9GIA3</accession>
<evidence type="ECO:0000256" key="1">
    <source>
        <dbReference type="SAM" id="SignalP"/>
    </source>
</evidence>
<dbReference type="EMBL" id="VBRY01000009">
    <property type="protein sequence ID" value="TLS66471.1"/>
    <property type="molecule type" value="Genomic_DNA"/>
</dbReference>
<organism evidence="2 3">
    <name type="scientific">Mariprofundus erugo</name>
    <dbReference type="NCBI Taxonomy" id="2528639"/>
    <lineage>
        <taxon>Bacteria</taxon>
        <taxon>Pseudomonadati</taxon>
        <taxon>Pseudomonadota</taxon>
        <taxon>Candidatius Mariprofundia</taxon>
        <taxon>Mariprofundales</taxon>
        <taxon>Mariprofundaceae</taxon>
        <taxon>Mariprofundus</taxon>
    </lineage>
</organism>
<dbReference type="AlphaFoldDB" id="A0A5R9GIA3"/>
<evidence type="ECO:0000313" key="2">
    <source>
        <dbReference type="EMBL" id="TLS66471.1"/>
    </source>
</evidence>
<comment type="caution">
    <text evidence="2">The sequence shown here is derived from an EMBL/GenBank/DDBJ whole genome shotgun (WGS) entry which is preliminary data.</text>
</comment>
<name>A0A5R9GIA3_9PROT</name>